<dbReference type="EMBL" id="JYIW01000018">
    <property type="protein sequence ID" value="KJL30560.1"/>
    <property type="molecule type" value="Genomic_DNA"/>
</dbReference>
<protein>
    <submittedName>
        <fullName evidence="6">Bacterial regulatory protein, tetR family</fullName>
    </submittedName>
</protein>
<comment type="caution">
    <text evidence="6">The sequence shown here is derived from an EMBL/GenBank/DDBJ whole genome shotgun (WGS) entry which is preliminary data.</text>
</comment>
<evidence type="ECO:0000256" key="1">
    <source>
        <dbReference type="ARBA" id="ARBA00023015"/>
    </source>
</evidence>
<dbReference type="Pfam" id="PF00440">
    <property type="entry name" value="TetR_N"/>
    <property type="match status" value="1"/>
</dbReference>
<proteinExistence type="predicted"/>
<keyword evidence="3" id="KW-0804">Transcription</keyword>
<dbReference type="InterPro" id="IPR023772">
    <property type="entry name" value="DNA-bd_HTH_TetR-type_CS"/>
</dbReference>
<accession>A0A0F0LE42</accession>
<dbReference type="PATRIC" id="fig|82380.11.peg.648"/>
<evidence type="ECO:0000256" key="2">
    <source>
        <dbReference type="ARBA" id="ARBA00023125"/>
    </source>
</evidence>
<evidence type="ECO:0000256" key="3">
    <source>
        <dbReference type="ARBA" id="ARBA00023163"/>
    </source>
</evidence>
<dbReference type="OrthoDB" id="8688418at2"/>
<dbReference type="InterPro" id="IPR009057">
    <property type="entry name" value="Homeodomain-like_sf"/>
</dbReference>
<dbReference type="GO" id="GO:0000976">
    <property type="term" value="F:transcription cis-regulatory region binding"/>
    <property type="evidence" value="ECO:0007669"/>
    <property type="project" value="TreeGrafter"/>
</dbReference>
<evidence type="ECO:0000313" key="7">
    <source>
        <dbReference type="Proteomes" id="UP000033640"/>
    </source>
</evidence>
<dbReference type="PANTHER" id="PTHR30055:SF238">
    <property type="entry name" value="MYCOFACTOCIN BIOSYNTHESIS TRANSCRIPTIONAL REGULATOR MFTR-RELATED"/>
    <property type="match status" value="1"/>
</dbReference>
<dbReference type="RefSeq" id="WP_052678796.1">
    <property type="nucleotide sequence ID" value="NZ_JYIW01000018.1"/>
</dbReference>
<evidence type="ECO:0000256" key="4">
    <source>
        <dbReference type="PROSITE-ProRule" id="PRU00335"/>
    </source>
</evidence>
<gene>
    <name evidence="6" type="ORF">RS83_00629</name>
</gene>
<dbReference type="Gene3D" id="1.10.357.10">
    <property type="entry name" value="Tetracycline Repressor, domain 2"/>
    <property type="match status" value="1"/>
</dbReference>
<name>A0A0F0LE42_9MICO</name>
<evidence type="ECO:0000259" key="5">
    <source>
        <dbReference type="PROSITE" id="PS50977"/>
    </source>
</evidence>
<feature type="DNA-binding region" description="H-T-H motif" evidence="4">
    <location>
        <begin position="34"/>
        <end position="53"/>
    </location>
</feature>
<dbReference type="GO" id="GO:0003700">
    <property type="term" value="F:DNA-binding transcription factor activity"/>
    <property type="evidence" value="ECO:0007669"/>
    <property type="project" value="TreeGrafter"/>
</dbReference>
<feature type="domain" description="HTH tetR-type" evidence="5">
    <location>
        <begin position="11"/>
        <end position="71"/>
    </location>
</feature>
<evidence type="ECO:0000313" key="6">
    <source>
        <dbReference type="EMBL" id="KJL30560.1"/>
    </source>
</evidence>
<dbReference type="PROSITE" id="PS01081">
    <property type="entry name" value="HTH_TETR_1"/>
    <property type="match status" value="1"/>
</dbReference>
<keyword evidence="2 4" id="KW-0238">DNA-binding</keyword>
<dbReference type="AlphaFoldDB" id="A0A0F0LE42"/>
<keyword evidence="1" id="KW-0805">Transcription regulation</keyword>
<dbReference type="SUPFAM" id="SSF46689">
    <property type="entry name" value="Homeodomain-like"/>
    <property type="match status" value="1"/>
</dbReference>
<dbReference type="PANTHER" id="PTHR30055">
    <property type="entry name" value="HTH-TYPE TRANSCRIPTIONAL REGULATOR RUTR"/>
    <property type="match status" value="1"/>
</dbReference>
<organism evidence="6 7">
    <name type="scientific">Microbacterium oxydans</name>
    <dbReference type="NCBI Taxonomy" id="82380"/>
    <lineage>
        <taxon>Bacteria</taxon>
        <taxon>Bacillati</taxon>
        <taxon>Actinomycetota</taxon>
        <taxon>Actinomycetes</taxon>
        <taxon>Micrococcales</taxon>
        <taxon>Microbacteriaceae</taxon>
        <taxon>Microbacterium</taxon>
    </lineage>
</organism>
<dbReference type="PROSITE" id="PS50977">
    <property type="entry name" value="HTH_TETR_2"/>
    <property type="match status" value="1"/>
</dbReference>
<dbReference type="Proteomes" id="UP000033640">
    <property type="component" value="Unassembled WGS sequence"/>
</dbReference>
<sequence length="214" mass="23592">MTDGLRARKRAATQATIERAAITLALEHGYERVTVDMICEASMVSPRTFFNYFGSKEGVILGGAPPMPSDEQIDAFTRGTGSNLLADFLTMITSSLLEREPDAGIFSARRTLIMRTPELLIKESARLGEFEDQFVAIILTRYQAQGRCPANDPELEDEARMVVALTTGVLHYVRRRWASSPPGASTRDLLSNSIELIDRITIGHSHNPTGTAHQ</sequence>
<dbReference type="InterPro" id="IPR050109">
    <property type="entry name" value="HTH-type_TetR-like_transc_reg"/>
</dbReference>
<reference evidence="6 7" key="1">
    <citation type="submission" date="2015-02" db="EMBL/GenBank/DDBJ databases">
        <title>Draft genome sequences of ten Microbacterium spp. with emphasis on heavy metal contaminated environments.</title>
        <authorList>
            <person name="Corretto E."/>
        </authorList>
    </citation>
    <scope>NUCLEOTIDE SEQUENCE [LARGE SCALE GENOMIC DNA]</scope>
    <source>
        <strain evidence="6 7">BEL4b</strain>
    </source>
</reference>
<dbReference type="InterPro" id="IPR001647">
    <property type="entry name" value="HTH_TetR"/>
</dbReference>